<dbReference type="SMART" id="SM00387">
    <property type="entry name" value="HATPase_c"/>
    <property type="match status" value="2"/>
</dbReference>
<dbReference type="CDD" id="cd17580">
    <property type="entry name" value="REC_2_DhkD-like"/>
    <property type="match status" value="1"/>
</dbReference>
<dbReference type="InterPro" id="IPR004358">
    <property type="entry name" value="Sig_transdc_His_kin-like_C"/>
</dbReference>
<evidence type="ECO:0000259" key="12">
    <source>
        <dbReference type="PROSITE" id="PS50109"/>
    </source>
</evidence>
<sequence length="1451" mass="159257">MSTTQDRREAERQSAHEPEADTEAEIRCLTGPGEACELARAVDWASTAIGPVAGWSQSLRSTASLVLHNHSPMLLWWGPQFVQIYNDAYRPVLGEKHPRAMGQRFRDCWSEVFHILGPMAERPFRGGPASVSDDVAVLLERKVPREESHFRLAYSPVPDDTVESGIGGVLATVTEITEQIYADRQLRTLRDLGARGSADAQTVDHACISAAAVLKDNPWDVPFALIYLFDDGAAHARRIASAGLDPALLERLAPATLDLAGAPAETPWRLHDIARARRIEFMAELPHAPESLPRSPWDETVRSALVLPLASPEQPDAYGALICGVSPHRVLDAGYQAFFELASSQVVTSLRDARALEAEHRRAEALAEIDRAKTAFFSNVSHEFRTPLTLMLGPVAELAVDPEFPPHARAKLNLAHRNALRLLRLVNTLLDFSRIEAGRVQASYEPTDLAALTRELASMFRSAIEGGGLTYEVDCETLREPVYIDREMWERIVLNLLSNAFKYTLQGTIAVRLSVQDARPVFEVSDTGAGIPEVEQPRIFHRFHRVEGIAGRSQEGTGIGLALVQELVRLHAGEITVRSQPGHGTTFRVSLPFGTAHLPADRLKAPGHATPAAIGAEAFVQEAMRWLPDDAGSQPPQVLSTEIVPDVPPVGLSIAAPVSLRPRVLVADDNADMRAYIRNLLAAKFEVEIVGDGRAALEAATRERPDLIVSDIMMPGLDGLGVLRALRGDKRLRDVPVILLSARAGEEARVEGLGTGADDYLVKPFSARELVSRIDALIELTALRRKSGERFRALIGASSDAVYSMNADWTEMRFLQGRNFIADTNDASSSWLERYIPEEDRARVSDYVQHAIDHQTRFECEHRIRRLDGSQGWAMSRAIPVKDEHGTVVEWFGMAVDMTERKRIETVLRDNTAWLAALKDAFQAAVNNEPLTVSLDILTHAAAGQMQGQARCAFHIADAKQAGLRHVAGMLEHGTHALETVPIDAGSVDWGRAACMRQAVITPDVNTEPRWKDWLWLARQYDYRACWSFPVETVAGKVVGTFTIFRAQPGQPGARDRELAMRFTQAAAIIVSRQQEAEERAHGVEALRHADRQKDEFLAMLAHELRNPLAPIANAGELLSRMVTGHDGAKAAADMIKRQTTQLTRLVDDLLDISRITQGRITLQHGPVDLAGVVTQAIEMVEPKLREKRHTLTVETTTRDTPLFVEGDIARLVQCVGNLLTNAVKYTDPGGAIHVWTRPRGTHAVIGIADNGSGISAELMPHVFDLFVQSNRTLDRAQGGLGIGLAVVKRLVHMHHGEILVRSDGVGHGATFEIELPRIAMPAGAPIEPDTAGIRSRRVLVVDDNRDAADSLSMLLGVLGHTPEVAYGALEAIERAQTFLPEVALLDIGLPGMNGYELAGKLREIPHLEGVRLVAVTGYGQPEDYQRTREAGFDEHLVKPIDHDALQRSLG</sequence>
<dbReference type="InterPro" id="IPR001789">
    <property type="entry name" value="Sig_transdc_resp-reg_receiver"/>
</dbReference>
<dbReference type="Gene3D" id="3.30.450.40">
    <property type="match status" value="1"/>
</dbReference>
<evidence type="ECO:0000256" key="9">
    <source>
        <dbReference type="ARBA" id="ARBA00023012"/>
    </source>
</evidence>
<evidence type="ECO:0000256" key="6">
    <source>
        <dbReference type="ARBA" id="ARBA00022741"/>
    </source>
</evidence>
<evidence type="ECO:0000256" key="8">
    <source>
        <dbReference type="ARBA" id="ARBA00022840"/>
    </source>
</evidence>
<dbReference type="GO" id="GO:0005886">
    <property type="term" value="C:plasma membrane"/>
    <property type="evidence" value="ECO:0007669"/>
    <property type="project" value="UniProtKB-SubCell"/>
</dbReference>
<dbReference type="Pfam" id="PF00512">
    <property type="entry name" value="HisKA"/>
    <property type="match status" value="2"/>
</dbReference>
<keyword evidence="6" id="KW-0547">Nucleotide-binding</keyword>
<feature type="region of interest" description="Disordered" evidence="11">
    <location>
        <begin position="1"/>
        <end position="23"/>
    </location>
</feature>
<dbReference type="NCBIfam" id="TIGR00229">
    <property type="entry name" value="sensory_box"/>
    <property type="match status" value="1"/>
</dbReference>
<evidence type="ECO:0000256" key="11">
    <source>
        <dbReference type="SAM" id="MobiDB-lite"/>
    </source>
</evidence>
<dbReference type="SMART" id="SM00448">
    <property type="entry name" value="REC"/>
    <property type="match status" value="2"/>
</dbReference>
<dbReference type="SUPFAM" id="SSF55785">
    <property type="entry name" value="PYP-like sensor domain (PAS domain)"/>
    <property type="match status" value="1"/>
</dbReference>
<feature type="domain" description="Histidine kinase" evidence="12">
    <location>
        <begin position="1100"/>
        <end position="1320"/>
    </location>
</feature>
<evidence type="ECO:0000313" key="16">
    <source>
        <dbReference type="Proteomes" id="UP000433577"/>
    </source>
</evidence>
<dbReference type="InterPro" id="IPR003594">
    <property type="entry name" value="HATPase_dom"/>
</dbReference>
<dbReference type="Gene3D" id="1.10.287.130">
    <property type="match status" value="2"/>
</dbReference>
<evidence type="ECO:0000259" key="13">
    <source>
        <dbReference type="PROSITE" id="PS50110"/>
    </source>
</evidence>
<dbReference type="FunFam" id="3.30.565.10:FF:000037">
    <property type="entry name" value="Hybrid sensor histidine kinase/response regulator"/>
    <property type="match status" value="1"/>
</dbReference>
<dbReference type="FunFam" id="3.30.565.10:FF:000006">
    <property type="entry name" value="Sensor histidine kinase WalK"/>
    <property type="match status" value="1"/>
</dbReference>
<dbReference type="SMART" id="SM00086">
    <property type="entry name" value="PAC"/>
    <property type="match status" value="1"/>
</dbReference>
<dbReference type="PRINTS" id="PR00344">
    <property type="entry name" value="BCTRLSENSOR"/>
</dbReference>
<feature type="domain" description="Response regulatory" evidence="13">
    <location>
        <begin position="1338"/>
        <end position="1451"/>
    </location>
</feature>
<feature type="domain" description="PAC" evidence="14">
    <location>
        <begin position="858"/>
        <end position="910"/>
    </location>
</feature>
<feature type="domain" description="Histidine kinase" evidence="12">
    <location>
        <begin position="379"/>
        <end position="595"/>
    </location>
</feature>
<name>A0A7Z2JHU0_9BURK</name>
<gene>
    <name evidence="15" type="ORF">FAZ98_30540</name>
</gene>
<keyword evidence="8" id="KW-0067">ATP-binding</keyword>
<dbReference type="InterPro" id="IPR029016">
    <property type="entry name" value="GAF-like_dom_sf"/>
</dbReference>
<dbReference type="Gene3D" id="3.40.50.2300">
    <property type="match status" value="2"/>
</dbReference>
<reference evidence="15 16" key="1">
    <citation type="submission" date="2019-12" db="EMBL/GenBank/DDBJ databases">
        <title>Paraburkholderia acidiphila 7Q-K02 sp. nov and Paraburkholderia acidisoli DHF22 sp. nov., two strains isolated from forest soil.</title>
        <authorList>
            <person name="Gao Z."/>
            <person name="Qiu L."/>
        </authorList>
    </citation>
    <scope>NUCLEOTIDE SEQUENCE [LARGE SCALE GENOMIC DNA]</scope>
    <source>
        <strain evidence="15 16">DHF22</strain>
    </source>
</reference>
<dbReference type="PANTHER" id="PTHR43547">
    <property type="entry name" value="TWO-COMPONENT HISTIDINE KINASE"/>
    <property type="match status" value="1"/>
</dbReference>
<dbReference type="Pfam" id="PF02518">
    <property type="entry name" value="HATPase_c"/>
    <property type="match status" value="2"/>
</dbReference>
<dbReference type="InterPro" id="IPR001610">
    <property type="entry name" value="PAC"/>
</dbReference>
<evidence type="ECO:0000256" key="10">
    <source>
        <dbReference type="PROSITE-ProRule" id="PRU00169"/>
    </source>
</evidence>
<evidence type="ECO:0000256" key="7">
    <source>
        <dbReference type="ARBA" id="ARBA00022777"/>
    </source>
</evidence>
<dbReference type="PROSITE" id="PS50113">
    <property type="entry name" value="PAC"/>
    <property type="match status" value="1"/>
</dbReference>
<dbReference type="Pfam" id="PF00072">
    <property type="entry name" value="Response_reg"/>
    <property type="match status" value="2"/>
</dbReference>
<dbReference type="InterPro" id="IPR036890">
    <property type="entry name" value="HATPase_C_sf"/>
</dbReference>
<keyword evidence="16" id="KW-1185">Reference proteome</keyword>
<dbReference type="RefSeq" id="WP_158957326.1">
    <property type="nucleotide sequence ID" value="NZ_CP046916.1"/>
</dbReference>
<dbReference type="GO" id="GO:0000155">
    <property type="term" value="F:phosphorelay sensor kinase activity"/>
    <property type="evidence" value="ECO:0007669"/>
    <property type="project" value="InterPro"/>
</dbReference>
<dbReference type="SMART" id="SM00388">
    <property type="entry name" value="HisKA"/>
    <property type="match status" value="2"/>
</dbReference>
<dbReference type="InterPro" id="IPR003018">
    <property type="entry name" value="GAF"/>
</dbReference>
<dbReference type="PANTHER" id="PTHR43547:SF2">
    <property type="entry name" value="HYBRID SIGNAL TRANSDUCTION HISTIDINE KINASE C"/>
    <property type="match status" value="1"/>
</dbReference>
<dbReference type="SUPFAM" id="SSF55781">
    <property type="entry name" value="GAF domain-like"/>
    <property type="match status" value="2"/>
</dbReference>
<dbReference type="SMART" id="SM00065">
    <property type="entry name" value="GAF"/>
    <property type="match status" value="1"/>
</dbReference>
<keyword evidence="4 10" id="KW-0597">Phosphoprotein</keyword>
<dbReference type="CDD" id="cd00082">
    <property type="entry name" value="HisKA"/>
    <property type="match status" value="2"/>
</dbReference>
<dbReference type="CDD" id="cd17574">
    <property type="entry name" value="REC_OmpR"/>
    <property type="match status" value="1"/>
</dbReference>
<dbReference type="Gene3D" id="3.30.450.20">
    <property type="entry name" value="PAS domain"/>
    <property type="match status" value="2"/>
</dbReference>
<proteinExistence type="predicted"/>
<dbReference type="GO" id="GO:0005524">
    <property type="term" value="F:ATP binding"/>
    <property type="evidence" value="ECO:0007669"/>
    <property type="project" value="UniProtKB-KW"/>
</dbReference>
<dbReference type="EMBL" id="CP046916">
    <property type="protein sequence ID" value="QGZ66157.1"/>
    <property type="molecule type" value="Genomic_DNA"/>
</dbReference>
<comment type="catalytic activity">
    <reaction evidence="1">
        <text>ATP + protein L-histidine = ADP + protein N-phospho-L-histidine.</text>
        <dbReference type="EC" id="2.7.13.3"/>
    </reaction>
</comment>
<dbReference type="InterPro" id="IPR000014">
    <property type="entry name" value="PAS"/>
</dbReference>
<feature type="compositionally biased region" description="Basic and acidic residues" evidence="11">
    <location>
        <begin position="1"/>
        <end position="19"/>
    </location>
</feature>
<evidence type="ECO:0000256" key="2">
    <source>
        <dbReference type="ARBA" id="ARBA00004429"/>
    </source>
</evidence>
<feature type="modified residue" description="4-aspartylphosphate" evidence="10">
    <location>
        <position position="711"/>
    </location>
</feature>
<evidence type="ECO:0000256" key="1">
    <source>
        <dbReference type="ARBA" id="ARBA00000085"/>
    </source>
</evidence>
<dbReference type="InterPro" id="IPR013655">
    <property type="entry name" value="PAS_fold_3"/>
</dbReference>
<dbReference type="FunFam" id="1.10.287.130:FF:000045">
    <property type="entry name" value="Two-component system sensor histidine kinase/response regulator"/>
    <property type="match status" value="1"/>
</dbReference>
<dbReference type="InterPro" id="IPR035965">
    <property type="entry name" value="PAS-like_dom_sf"/>
</dbReference>
<dbReference type="InterPro" id="IPR005467">
    <property type="entry name" value="His_kinase_dom"/>
</dbReference>
<dbReference type="KEGG" id="pacs:FAZ98_30540"/>
<keyword evidence="5" id="KW-0808">Transferase</keyword>
<accession>A0A7Z2JHU0</accession>
<organism evidence="15 16">
    <name type="scientific">Paraburkholderia acidisoli</name>
    <dbReference type="NCBI Taxonomy" id="2571748"/>
    <lineage>
        <taxon>Bacteria</taxon>
        <taxon>Pseudomonadati</taxon>
        <taxon>Pseudomonadota</taxon>
        <taxon>Betaproteobacteria</taxon>
        <taxon>Burkholderiales</taxon>
        <taxon>Burkholderiaceae</taxon>
        <taxon>Paraburkholderia</taxon>
    </lineage>
</organism>
<dbReference type="EC" id="2.7.13.3" evidence="3"/>
<evidence type="ECO:0000313" key="15">
    <source>
        <dbReference type="EMBL" id="QGZ66157.1"/>
    </source>
</evidence>
<dbReference type="SUPFAM" id="SSF55874">
    <property type="entry name" value="ATPase domain of HSP90 chaperone/DNA topoisomerase II/histidine kinase"/>
    <property type="match status" value="2"/>
</dbReference>
<keyword evidence="7" id="KW-0418">Kinase</keyword>
<dbReference type="Pfam" id="PF08447">
    <property type="entry name" value="PAS_3"/>
    <property type="match status" value="1"/>
</dbReference>
<dbReference type="Gene3D" id="3.30.565.10">
    <property type="entry name" value="Histidine kinase-like ATPase, C-terminal domain"/>
    <property type="match status" value="2"/>
</dbReference>
<dbReference type="PROSITE" id="PS50109">
    <property type="entry name" value="HIS_KIN"/>
    <property type="match status" value="2"/>
</dbReference>
<dbReference type="CDD" id="cd00130">
    <property type="entry name" value="PAS"/>
    <property type="match status" value="1"/>
</dbReference>
<dbReference type="InterPro" id="IPR036097">
    <property type="entry name" value="HisK_dim/P_sf"/>
</dbReference>
<keyword evidence="9" id="KW-0902">Two-component regulatory system</keyword>
<protein>
    <recommendedName>
        <fullName evidence="3">histidine kinase</fullName>
        <ecNumber evidence="3">2.7.13.3</ecNumber>
    </recommendedName>
</protein>
<dbReference type="PROSITE" id="PS50110">
    <property type="entry name" value="RESPONSE_REGULATORY"/>
    <property type="match status" value="2"/>
</dbReference>
<evidence type="ECO:0000256" key="4">
    <source>
        <dbReference type="ARBA" id="ARBA00022553"/>
    </source>
</evidence>
<dbReference type="SUPFAM" id="SSF52172">
    <property type="entry name" value="CheY-like"/>
    <property type="match status" value="2"/>
</dbReference>
<dbReference type="InterPro" id="IPR003661">
    <property type="entry name" value="HisK_dim/P_dom"/>
</dbReference>
<dbReference type="SUPFAM" id="SSF47384">
    <property type="entry name" value="Homodimeric domain of signal transducing histidine kinase"/>
    <property type="match status" value="2"/>
</dbReference>
<dbReference type="Proteomes" id="UP000433577">
    <property type="component" value="Chromosome 4"/>
</dbReference>
<evidence type="ECO:0000256" key="3">
    <source>
        <dbReference type="ARBA" id="ARBA00012438"/>
    </source>
</evidence>
<evidence type="ECO:0000256" key="5">
    <source>
        <dbReference type="ARBA" id="ARBA00022679"/>
    </source>
</evidence>
<feature type="modified residue" description="4-aspartylphosphate" evidence="10">
    <location>
        <position position="1387"/>
    </location>
</feature>
<dbReference type="OrthoDB" id="5389366at2"/>
<evidence type="ECO:0000259" key="14">
    <source>
        <dbReference type="PROSITE" id="PS50113"/>
    </source>
</evidence>
<comment type="subcellular location">
    <subcellularLocation>
        <location evidence="2">Cell inner membrane</location>
        <topology evidence="2">Multi-pass membrane protein</topology>
    </subcellularLocation>
</comment>
<dbReference type="InterPro" id="IPR011006">
    <property type="entry name" value="CheY-like_superfamily"/>
</dbReference>
<dbReference type="CDD" id="cd16922">
    <property type="entry name" value="HATPase_EvgS-ArcB-TorS-like"/>
    <property type="match status" value="1"/>
</dbReference>
<dbReference type="Pfam" id="PF13185">
    <property type="entry name" value="GAF_2"/>
    <property type="match status" value="1"/>
</dbReference>
<dbReference type="CDD" id="cd00075">
    <property type="entry name" value="HATPase"/>
    <property type="match status" value="1"/>
</dbReference>
<dbReference type="InterPro" id="IPR000700">
    <property type="entry name" value="PAS-assoc_C"/>
</dbReference>
<feature type="domain" description="Response regulatory" evidence="13">
    <location>
        <begin position="663"/>
        <end position="778"/>
    </location>
</feature>